<sequence>MSASGGYRMENSTWFEVPVFQGGMGVGVSLGGLAGAVAACGGAGTISAAQIGFQEPDFASSPLEANLRAMGKEVDRARQTAGGRGAVGMNIMVAMQHYGAYVKEAVRQKVDFIVSGAGLPMDLPELAAGSEVKKIPVVSSLKAARVICRRWWSRYRALPDAVVVEGPLAGGHLGFDKETARAAAEEEACSRGTKDPADPAVKKSFLSRKFDEEIRGIIEFLRDWGREHERYIPVITAGGLRTHEDMEHQRRLGADGIQVASRFVTTRECDADIRFKQAYVDCKKEDIVIVKSPVGMPGRAIRNSFIEKTCSGCIPPKRCFQCLKTCDPKTTPYCITQALINAVKGNLEDGLIFCGANTWQEDRIGTVKEVMDALMGKSRTQN</sequence>
<dbReference type="GO" id="GO:0018580">
    <property type="term" value="F:nitronate monooxygenase activity"/>
    <property type="evidence" value="ECO:0007669"/>
    <property type="project" value="InterPro"/>
</dbReference>
<gene>
    <name evidence="6" type="ORF">IAC80_04380</name>
</gene>
<dbReference type="Proteomes" id="UP000886889">
    <property type="component" value="Unassembled WGS sequence"/>
</dbReference>
<keyword evidence="6" id="KW-0503">Monooxygenase</keyword>
<evidence type="ECO:0000256" key="2">
    <source>
        <dbReference type="ARBA" id="ARBA00013457"/>
    </source>
</evidence>
<dbReference type="InterPro" id="IPR004136">
    <property type="entry name" value="NMO"/>
</dbReference>
<name>A0A9D1NYI1_9FIRM</name>
<evidence type="ECO:0000256" key="1">
    <source>
        <dbReference type="ARBA" id="ARBA00003535"/>
    </source>
</evidence>
<evidence type="ECO:0000313" key="6">
    <source>
        <dbReference type="EMBL" id="HIV23159.1"/>
    </source>
</evidence>
<organism evidence="6 7">
    <name type="scientific">Candidatus Merdiplasma excrementigallinarum</name>
    <dbReference type="NCBI Taxonomy" id="2840864"/>
    <lineage>
        <taxon>Bacteria</taxon>
        <taxon>Bacillati</taxon>
        <taxon>Bacillota</taxon>
        <taxon>Clostridia</taxon>
        <taxon>Lachnospirales</taxon>
        <taxon>Lachnospiraceae</taxon>
        <taxon>Lachnospiraceae incertae sedis</taxon>
        <taxon>Candidatus Merdiplasma</taxon>
    </lineage>
</organism>
<dbReference type="InterPro" id="IPR013785">
    <property type="entry name" value="Aldolase_TIM"/>
</dbReference>
<dbReference type="Pfam" id="PF03060">
    <property type="entry name" value="NMO"/>
    <property type="match status" value="1"/>
</dbReference>
<keyword evidence="3" id="KW-0285">Flavoprotein</keyword>
<reference evidence="6" key="2">
    <citation type="journal article" date="2021" name="PeerJ">
        <title>Extensive microbial diversity within the chicken gut microbiome revealed by metagenomics and culture.</title>
        <authorList>
            <person name="Gilroy R."/>
            <person name="Ravi A."/>
            <person name="Getino M."/>
            <person name="Pursley I."/>
            <person name="Horton D.L."/>
            <person name="Alikhan N.F."/>
            <person name="Baker D."/>
            <person name="Gharbi K."/>
            <person name="Hall N."/>
            <person name="Watson M."/>
            <person name="Adriaenssens E.M."/>
            <person name="Foster-Nyarko E."/>
            <person name="Jarju S."/>
            <person name="Secka A."/>
            <person name="Antonio M."/>
            <person name="Oren A."/>
            <person name="Chaudhuri R.R."/>
            <person name="La Ragione R."/>
            <person name="Hildebrand F."/>
            <person name="Pallen M.J."/>
        </authorList>
    </citation>
    <scope>NUCLEOTIDE SEQUENCE</scope>
    <source>
        <strain evidence="6">ChiBcec6-7307</strain>
    </source>
</reference>
<dbReference type="PANTHER" id="PTHR32332:SF18">
    <property type="entry name" value="2-NITROPROPANE DIOXYGENASE"/>
    <property type="match status" value="1"/>
</dbReference>
<dbReference type="SUPFAM" id="SSF51412">
    <property type="entry name" value="Inosine monophosphate dehydrogenase (IMPDH)"/>
    <property type="match status" value="1"/>
</dbReference>
<evidence type="ECO:0000256" key="3">
    <source>
        <dbReference type="ARBA" id="ARBA00022630"/>
    </source>
</evidence>
<evidence type="ECO:0000256" key="5">
    <source>
        <dbReference type="ARBA" id="ARBA00023002"/>
    </source>
</evidence>
<comment type="function">
    <text evidence="1">Nitronate monooxygenase that uses molecular oxygen to catalyze the oxidative denitrification of alkyl nitronates. Acts on propionate 3-nitronate (P3N), the presumed physiological substrate. Probably functions in the detoxification of P3N, a metabolic poison produced by plants and fungi as a defense mechanism.</text>
</comment>
<dbReference type="PANTHER" id="PTHR32332">
    <property type="entry name" value="2-NITROPROPANE DIOXYGENASE"/>
    <property type="match status" value="1"/>
</dbReference>
<dbReference type="AlphaFoldDB" id="A0A9D1NYI1"/>
<protein>
    <recommendedName>
        <fullName evidence="2">Probable nitronate monooxygenase</fullName>
    </recommendedName>
</protein>
<dbReference type="EMBL" id="DVOS01000039">
    <property type="protein sequence ID" value="HIV23159.1"/>
    <property type="molecule type" value="Genomic_DNA"/>
</dbReference>
<proteinExistence type="predicted"/>
<accession>A0A9D1NYI1</accession>
<comment type="caution">
    <text evidence="6">The sequence shown here is derived from an EMBL/GenBank/DDBJ whole genome shotgun (WGS) entry which is preliminary data.</text>
</comment>
<evidence type="ECO:0000256" key="4">
    <source>
        <dbReference type="ARBA" id="ARBA00022643"/>
    </source>
</evidence>
<evidence type="ECO:0000313" key="7">
    <source>
        <dbReference type="Proteomes" id="UP000886889"/>
    </source>
</evidence>
<keyword evidence="5" id="KW-0560">Oxidoreductase</keyword>
<dbReference type="CDD" id="cd04730">
    <property type="entry name" value="NPD_like"/>
    <property type="match status" value="1"/>
</dbReference>
<dbReference type="Gene3D" id="3.20.20.70">
    <property type="entry name" value="Aldolase class I"/>
    <property type="match status" value="1"/>
</dbReference>
<reference evidence="6" key="1">
    <citation type="submission" date="2020-10" db="EMBL/GenBank/DDBJ databases">
        <authorList>
            <person name="Gilroy R."/>
        </authorList>
    </citation>
    <scope>NUCLEOTIDE SEQUENCE</scope>
    <source>
        <strain evidence="6">ChiBcec6-7307</strain>
    </source>
</reference>
<keyword evidence="4" id="KW-0288">FMN</keyword>